<dbReference type="Pfam" id="PF12146">
    <property type="entry name" value="Hydrolase_4"/>
    <property type="match status" value="1"/>
</dbReference>
<dbReference type="Pfam" id="PF02566">
    <property type="entry name" value="OsmC"/>
    <property type="match status" value="1"/>
</dbReference>
<dbReference type="GO" id="GO:0005737">
    <property type="term" value="C:cytoplasm"/>
    <property type="evidence" value="ECO:0007669"/>
    <property type="project" value="TreeGrafter"/>
</dbReference>
<keyword evidence="12" id="KW-1185">Reference proteome</keyword>
<evidence type="ECO:0000313" key="11">
    <source>
        <dbReference type="EMBL" id="CAL4759231.1"/>
    </source>
</evidence>
<gene>
    <name evidence="10" type="ORF">C1SCF055_LOCUS509</name>
</gene>
<evidence type="ECO:0000259" key="8">
    <source>
        <dbReference type="Pfam" id="PF00884"/>
    </source>
</evidence>
<comment type="similarity">
    <text evidence="2">Belongs to the sulfatase family.</text>
</comment>
<dbReference type="SUPFAM" id="SSF82784">
    <property type="entry name" value="OsmC-like"/>
    <property type="match status" value="1"/>
</dbReference>
<sequence length="810" mass="89944">MHSEKLTFTSDEGLQLAGRLELPIGPPKAYAIFAHCFTCSKNSNAATRISRKLTDDGFAVLRFDFTGLGSSEGDFSNTNFSSNIRDIVAAANHLREHHAAPQLLIGHSLGGTAVLAASNSIEEVEAVVTIGSPASPSHLLQLLEGTCEILKTEGQAPVKIGGQSFTIKQQFINDLEASQVEHPAIGASLLVMHSPLDEVVEIDQARQIYAAARGFKSFVTLADADHLLTKRVDSDYAANIVGAWASRYVTDQRPVRVTPKEGTVLVEEWQLPYTNRVAARSHSFLADEPTSVDGLDAGPNPYELLLAALGTCTSMTIRMYAQRKNWPLEKVSVQLKHEKVHAEDCADCESDNSKIDRFERVIDIRGDRLSEEQRERLLEIADRCPVHRTLMNEKEIVTTLANVEAPVCQPSRASLMVSRLPSSTGLYFLDPGLQDSDVTRNEVTLPEAIAKAGYQVMGGGKLFHSVDNKRVFDGVGEYGGNFGGVGPRAKEKISQPHGHPLWDWGAYPEKTTEMPDYKLATWAEQKLADDYEKPYFLAVGFHRPHVPMYAPQEWYDMHPRDKVLLPVLKENDNDDLSSYAINLVTLEHVAPTHAWMQESGQWQHAVQSYLASVTFVDQCVGRVLDAMDGREDADNTIICLFSDHGFHLGEKERWAKRSLWEDGTRVPLIFAGPGIEPAVCDRPVGLIDIYPTLLNLTGQTANSNHEGQSLVPLLEDPTAQWDRPTITSFGRGNHAVRSTRWRYIHYVDGSEELYDHENDPHEWNNLASNPDLTEVLEEHRRWLPKNERPILGSGSTGHQAYAAAAEKLEQ</sequence>
<dbReference type="EMBL" id="CAMXCT010000001">
    <property type="protein sequence ID" value="CAI3971919.1"/>
    <property type="molecule type" value="Genomic_DNA"/>
</dbReference>
<dbReference type="InterPro" id="IPR015946">
    <property type="entry name" value="KH_dom-like_a/b"/>
</dbReference>
<evidence type="ECO:0000313" key="12">
    <source>
        <dbReference type="Proteomes" id="UP001152797"/>
    </source>
</evidence>
<dbReference type="InterPro" id="IPR000917">
    <property type="entry name" value="Sulfatase_N"/>
</dbReference>
<dbReference type="CDD" id="cd16030">
    <property type="entry name" value="iduronate-2-sulfatase"/>
    <property type="match status" value="1"/>
</dbReference>
<feature type="domain" description="Serine aminopeptidase S33" evidence="9">
    <location>
        <begin position="27"/>
        <end position="132"/>
    </location>
</feature>
<dbReference type="Gene3D" id="3.40.720.10">
    <property type="entry name" value="Alkaline Phosphatase, subunit A"/>
    <property type="match status" value="1"/>
</dbReference>
<evidence type="ECO:0000313" key="10">
    <source>
        <dbReference type="EMBL" id="CAI3971919.1"/>
    </source>
</evidence>
<evidence type="ECO:0000256" key="7">
    <source>
        <dbReference type="SAM" id="MobiDB-lite"/>
    </source>
</evidence>
<dbReference type="EMBL" id="CAMXCT030000001">
    <property type="protein sequence ID" value="CAL4759231.1"/>
    <property type="molecule type" value="Genomic_DNA"/>
</dbReference>
<evidence type="ECO:0000256" key="1">
    <source>
        <dbReference type="ARBA" id="ARBA00001913"/>
    </source>
</evidence>
<evidence type="ECO:0000256" key="5">
    <source>
        <dbReference type="ARBA" id="ARBA00022801"/>
    </source>
</evidence>
<evidence type="ECO:0000256" key="3">
    <source>
        <dbReference type="ARBA" id="ARBA00022723"/>
    </source>
</evidence>
<accession>A0A9P1BEC5</accession>
<dbReference type="OrthoDB" id="10249433at2759"/>
<dbReference type="InterPro" id="IPR017850">
    <property type="entry name" value="Alkaline_phosphatase_core_sf"/>
</dbReference>
<dbReference type="Gene3D" id="3.40.50.1820">
    <property type="entry name" value="alpha/beta hydrolase"/>
    <property type="match status" value="1"/>
</dbReference>
<keyword evidence="6" id="KW-0106">Calcium</keyword>
<keyword evidence="3" id="KW-0479">Metal-binding</keyword>
<dbReference type="Proteomes" id="UP001152797">
    <property type="component" value="Unassembled WGS sequence"/>
</dbReference>
<dbReference type="SUPFAM" id="SSF53474">
    <property type="entry name" value="alpha/beta-Hydrolases"/>
    <property type="match status" value="1"/>
</dbReference>
<dbReference type="InterPro" id="IPR035874">
    <property type="entry name" value="IDS"/>
</dbReference>
<dbReference type="Gene3D" id="3.30.300.20">
    <property type="match status" value="1"/>
</dbReference>
<feature type="region of interest" description="Disordered" evidence="7">
    <location>
        <begin position="787"/>
        <end position="810"/>
    </location>
</feature>
<name>A0A9P1BEC5_9DINO</name>
<dbReference type="AlphaFoldDB" id="A0A9P1BEC5"/>
<dbReference type="PANTHER" id="PTHR45953:SF1">
    <property type="entry name" value="IDURONATE 2-SULFATASE"/>
    <property type="match status" value="1"/>
</dbReference>
<comment type="cofactor">
    <cofactor evidence="1">
        <name>Ca(2+)</name>
        <dbReference type="ChEBI" id="CHEBI:29108"/>
    </cofactor>
</comment>
<evidence type="ECO:0000256" key="6">
    <source>
        <dbReference type="ARBA" id="ARBA00022837"/>
    </source>
</evidence>
<feature type="domain" description="Sulfatase N-terminal" evidence="8">
    <location>
        <begin position="402"/>
        <end position="698"/>
    </location>
</feature>
<comment type="caution">
    <text evidence="10">The sequence shown here is derived from an EMBL/GenBank/DDBJ whole genome shotgun (WGS) entry which is preliminary data.</text>
</comment>
<dbReference type="InterPro" id="IPR022742">
    <property type="entry name" value="Hydrolase_4"/>
</dbReference>
<reference evidence="10" key="1">
    <citation type="submission" date="2022-10" db="EMBL/GenBank/DDBJ databases">
        <authorList>
            <person name="Chen Y."/>
            <person name="Dougan E. K."/>
            <person name="Chan C."/>
            <person name="Rhodes N."/>
            <person name="Thang M."/>
        </authorList>
    </citation>
    <scope>NUCLEOTIDE SEQUENCE</scope>
</reference>
<keyword evidence="4" id="KW-0732">Signal</keyword>
<proteinExistence type="inferred from homology"/>
<protein>
    <submittedName>
        <fullName evidence="11">Sulfatase (Arylsulfatase) (Polysaccharid e utilization locus H protein P14) (PUL H protein P14) (Sulfatase family S1 subfamily 7 protein P14) (P14_S1_7)</fullName>
    </submittedName>
</protein>
<dbReference type="Pfam" id="PF00884">
    <property type="entry name" value="Sulfatase"/>
    <property type="match status" value="1"/>
</dbReference>
<evidence type="ECO:0000256" key="2">
    <source>
        <dbReference type="ARBA" id="ARBA00008779"/>
    </source>
</evidence>
<dbReference type="PANTHER" id="PTHR45953">
    <property type="entry name" value="IDURONATE 2-SULFATASE"/>
    <property type="match status" value="1"/>
</dbReference>
<dbReference type="GO" id="GO:0004423">
    <property type="term" value="F:iduronate-2-sulfatase activity"/>
    <property type="evidence" value="ECO:0007669"/>
    <property type="project" value="InterPro"/>
</dbReference>
<reference evidence="11 12" key="2">
    <citation type="submission" date="2024-05" db="EMBL/GenBank/DDBJ databases">
        <authorList>
            <person name="Chen Y."/>
            <person name="Shah S."/>
            <person name="Dougan E. K."/>
            <person name="Thang M."/>
            <person name="Chan C."/>
        </authorList>
    </citation>
    <scope>NUCLEOTIDE SEQUENCE [LARGE SCALE GENOMIC DNA]</scope>
</reference>
<dbReference type="InterPro" id="IPR003718">
    <property type="entry name" value="OsmC/Ohr_fam"/>
</dbReference>
<evidence type="ECO:0000259" key="9">
    <source>
        <dbReference type="Pfam" id="PF12146"/>
    </source>
</evidence>
<dbReference type="InterPro" id="IPR029058">
    <property type="entry name" value="AB_hydrolase_fold"/>
</dbReference>
<dbReference type="InterPro" id="IPR036102">
    <property type="entry name" value="OsmC/Ohrsf"/>
</dbReference>
<dbReference type="EMBL" id="CAMXCT020000001">
    <property type="protein sequence ID" value="CAL1125294.1"/>
    <property type="molecule type" value="Genomic_DNA"/>
</dbReference>
<organism evidence="10">
    <name type="scientific">Cladocopium goreaui</name>
    <dbReference type="NCBI Taxonomy" id="2562237"/>
    <lineage>
        <taxon>Eukaryota</taxon>
        <taxon>Sar</taxon>
        <taxon>Alveolata</taxon>
        <taxon>Dinophyceae</taxon>
        <taxon>Suessiales</taxon>
        <taxon>Symbiodiniaceae</taxon>
        <taxon>Cladocopium</taxon>
    </lineage>
</organism>
<evidence type="ECO:0000256" key="4">
    <source>
        <dbReference type="ARBA" id="ARBA00022729"/>
    </source>
</evidence>
<dbReference type="SUPFAM" id="SSF53649">
    <property type="entry name" value="Alkaline phosphatase-like"/>
    <property type="match status" value="1"/>
</dbReference>
<keyword evidence="5" id="KW-0378">Hydrolase</keyword>
<dbReference type="GO" id="GO:0046872">
    <property type="term" value="F:metal ion binding"/>
    <property type="evidence" value="ECO:0007669"/>
    <property type="project" value="UniProtKB-KW"/>
</dbReference>